<protein>
    <submittedName>
        <fullName evidence="1">14928_t:CDS:1</fullName>
    </submittedName>
</protein>
<proteinExistence type="predicted"/>
<feature type="non-terminal residue" evidence="1">
    <location>
        <position position="81"/>
    </location>
</feature>
<evidence type="ECO:0000313" key="2">
    <source>
        <dbReference type="Proteomes" id="UP001153678"/>
    </source>
</evidence>
<name>A0A9W4TAW8_9GLOM</name>
<dbReference type="OrthoDB" id="2423006at2759"/>
<dbReference type="EMBL" id="CAMKVN010024192">
    <property type="protein sequence ID" value="CAI2200381.1"/>
    <property type="molecule type" value="Genomic_DNA"/>
</dbReference>
<feature type="non-terminal residue" evidence="1">
    <location>
        <position position="1"/>
    </location>
</feature>
<evidence type="ECO:0000313" key="1">
    <source>
        <dbReference type="EMBL" id="CAI2200381.1"/>
    </source>
</evidence>
<comment type="caution">
    <text evidence="1">The sequence shown here is derived from an EMBL/GenBank/DDBJ whole genome shotgun (WGS) entry which is preliminary data.</text>
</comment>
<accession>A0A9W4TAW8</accession>
<dbReference type="Proteomes" id="UP001153678">
    <property type="component" value="Unassembled WGS sequence"/>
</dbReference>
<keyword evidence="2" id="KW-1185">Reference proteome</keyword>
<organism evidence="1 2">
    <name type="scientific">Funneliformis geosporum</name>
    <dbReference type="NCBI Taxonomy" id="1117311"/>
    <lineage>
        <taxon>Eukaryota</taxon>
        <taxon>Fungi</taxon>
        <taxon>Fungi incertae sedis</taxon>
        <taxon>Mucoromycota</taxon>
        <taxon>Glomeromycotina</taxon>
        <taxon>Glomeromycetes</taxon>
        <taxon>Glomerales</taxon>
        <taxon>Glomeraceae</taxon>
        <taxon>Funneliformis</taxon>
    </lineage>
</organism>
<sequence length="81" mass="9455">VREQYNEWMSDEVHELTPAGRIKKPAYSKVAQWVKVAWESINVIKIKNSFKCCGISVEKDGTEDDYIFDYDLLKDNVENEP</sequence>
<dbReference type="AlphaFoldDB" id="A0A9W4TAW8"/>
<reference evidence="1" key="1">
    <citation type="submission" date="2022-08" db="EMBL/GenBank/DDBJ databases">
        <authorList>
            <person name="Kallberg Y."/>
            <person name="Tangrot J."/>
            <person name="Rosling A."/>
        </authorList>
    </citation>
    <scope>NUCLEOTIDE SEQUENCE</scope>
    <source>
        <strain evidence="1">Wild A</strain>
    </source>
</reference>
<gene>
    <name evidence="1" type="ORF">FWILDA_LOCUS19540</name>
</gene>